<dbReference type="InterPro" id="IPR017956">
    <property type="entry name" value="AT_hook_DNA-bd_motif"/>
</dbReference>
<comment type="caution">
    <text evidence="3">The sequence shown here is derived from an EMBL/GenBank/DDBJ whole genome shotgun (WGS) entry which is preliminary data.</text>
</comment>
<feature type="compositionally biased region" description="Polar residues" evidence="1">
    <location>
        <begin position="372"/>
        <end position="395"/>
    </location>
</feature>
<dbReference type="GO" id="GO:0003677">
    <property type="term" value="F:DNA binding"/>
    <property type="evidence" value="ECO:0007669"/>
    <property type="project" value="InterPro"/>
</dbReference>
<accession>A0A9W9TN04</accession>
<dbReference type="GeneID" id="83201823"/>
<proteinExistence type="predicted"/>
<evidence type="ECO:0000256" key="1">
    <source>
        <dbReference type="SAM" id="MobiDB-lite"/>
    </source>
</evidence>
<organism evidence="3 4">
    <name type="scientific">Penicillium chermesinum</name>
    <dbReference type="NCBI Taxonomy" id="63820"/>
    <lineage>
        <taxon>Eukaryota</taxon>
        <taxon>Fungi</taxon>
        <taxon>Dikarya</taxon>
        <taxon>Ascomycota</taxon>
        <taxon>Pezizomycotina</taxon>
        <taxon>Eurotiomycetes</taxon>
        <taxon>Eurotiomycetidae</taxon>
        <taxon>Eurotiales</taxon>
        <taxon>Aspergillaceae</taxon>
        <taxon>Penicillium</taxon>
    </lineage>
</organism>
<dbReference type="PRINTS" id="PR00929">
    <property type="entry name" value="ATHOOK"/>
</dbReference>
<reference evidence="3" key="1">
    <citation type="submission" date="2022-11" db="EMBL/GenBank/DDBJ databases">
        <authorList>
            <person name="Petersen C."/>
        </authorList>
    </citation>
    <scope>NUCLEOTIDE SEQUENCE</scope>
    <source>
        <strain evidence="3">IBT 19713</strain>
    </source>
</reference>
<dbReference type="Proteomes" id="UP001150941">
    <property type="component" value="Unassembled WGS sequence"/>
</dbReference>
<feature type="domain" description="Inner kinetochore subunit AME1" evidence="2">
    <location>
        <begin position="507"/>
        <end position="741"/>
    </location>
</feature>
<feature type="compositionally biased region" description="Basic and acidic residues" evidence="1">
    <location>
        <begin position="231"/>
        <end position="246"/>
    </location>
</feature>
<dbReference type="EMBL" id="JAPQKS010000004">
    <property type="protein sequence ID" value="KAJ5232267.1"/>
    <property type="molecule type" value="Genomic_DNA"/>
</dbReference>
<feature type="compositionally biased region" description="Acidic residues" evidence="1">
    <location>
        <begin position="419"/>
        <end position="431"/>
    </location>
</feature>
<gene>
    <name evidence="3" type="ORF">N7468_005223</name>
</gene>
<dbReference type="InterPro" id="IPR048743">
    <property type="entry name" value="AME1"/>
</dbReference>
<feature type="compositionally biased region" description="Basic and acidic residues" evidence="1">
    <location>
        <begin position="345"/>
        <end position="357"/>
    </location>
</feature>
<feature type="compositionally biased region" description="Acidic residues" evidence="1">
    <location>
        <begin position="334"/>
        <end position="344"/>
    </location>
</feature>
<dbReference type="Pfam" id="PF20994">
    <property type="entry name" value="CENPU"/>
    <property type="match status" value="1"/>
</dbReference>
<feature type="compositionally biased region" description="Polar residues" evidence="1">
    <location>
        <begin position="57"/>
        <end position="84"/>
    </location>
</feature>
<feature type="compositionally biased region" description="Basic and acidic residues" evidence="1">
    <location>
        <begin position="1"/>
        <end position="11"/>
    </location>
</feature>
<feature type="compositionally biased region" description="Basic and acidic residues" evidence="1">
    <location>
        <begin position="439"/>
        <end position="454"/>
    </location>
</feature>
<dbReference type="AlphaFoldDB" id="A0A9W9TN04"/>
<feature type="compositionally biased region" description="Low complexity" evidence="1">
    <location>
        <begin position="268"/>
        <end position="282"/>
    </location>
</feature>
<evidence type="ECO:0000313" key="4">
    <source>
        <dbReference type="Proteomes" id="UP001150941"/>
    </source>
</evidence>
<dbReference type="RefSeq" id="XP_058330260.1">
    <property type="nucleotide sequence ID" value="XM_058474520.1"/>
</dbReference>
<feature type="compositionally biased region" description="Polar residues" evidence="1">
    <location>
        <begin position="203"/>
        <end position="212"/>
    </location>
</feature>
<feature type="region of interest" description="Disordered" evidence="1">
    <location>
        <begin position="1"/>
        <end position="558"/>
    </location>
</feature>
<name>A0A9W9TN04_9EURO</name>
<feature type="compositionally biased region" description="Polar residues" evidence="1">
    <location>
        <begin position="296"/>
        <end position="312"/>
    </location>
</feature>
<reference evidence="3" key="2">
    <citation type="journal article" date="2023" name="IMA Fungus">
        <title>Comparative genomic study of the Penicillium genus elucidates a diverse pangenome and 15 lateral gene transfer events.</title>
        <authorList>
            <person name="Petersen C."/>
            <person name="Sorensen T."/>
            <person name="Nielsen M.R."/>
            <person name="Sondergaard T.E."/>
            <person name="Sorensen J.L."/>
            <person name="Fitzpatrick D.A."/>
            <person name="Frisvad J.C."/>
            <person name="Nielsen K.L."/>
        </authorList>
    </citation>
    <scope>NUCLEOTIDE SEQUENCE</scope>
    <source>
        <strain evidence="3">IBT 19713</strain>
    </source>
</reference>
<protein>
    <recommendedName>
        <fullName evidence="2">Inner kinetochore subunit AME1 domain-containing protein</fullName>
    </recommendedName>
</protein>
<feature type="compositionally biased region" description="Basic residues" evidence="1">
    <location>
        <begin position="468"/>
        <end position="478"/>
    </location>
</feature>
<sequence>MEAGTREERLQMRQRGAGTRKIKEVNFGFSFGGPALGLPDSNASATPTEPEERSEAAPTTTPNASQSEPTVATHSQRTPGSARNQLPARPSPYDVPLDDGPMRPWSNKRRKISMWNRTVPPDATTAAPEISPQDTILPDAQHLMPSPTEPLPVEPTIAGNTQGESEATPLSAHEQESGKGVPDNPGVTAPISIPDDALRGQTVPLNTVTDETQLPAEETGPSRKTKRKARPAAEMEHTTARSEQPRSKGRPRKSTSPAANKDQKAQKKQSSQNSANDSQEASIDAPMTLTERGNAPISTGEQETQRSNVKSKQTTKRKGKSGTNSREPPHVEEPAPEPELEPEQQEVRSKPISEAKRPRGRPSLSGKKGNVSEKSAQPTNPTNGVGFTREPSASNPRRGRKKAKISQLPDPLPGKSAEPEQEPASEAEPEAEVSAGLSESRHGRSNKNDQRPSEQEPESQPVPEPARGQRRGRPKKTKRPAEQGSPDAEEPTEAVARETNRKHREPRGETVPVTVHRLANVSALGSIYTSRGSGDEDEESADELSTRHKTRLPNRGGVNPADVLSQICRETLEKTLTTLKEGIANETNPTRRAEWTRKRKAVEAFGSELDGRLLDLSEMLDSNFVLGMQLKKGKRDMMDMRSHLYKIRREREHIALQMDAVREKHREEENAKTVSISTHGPLGLEFAYLATSNARSTINNSLHSLDLALDRSQNKTSSGSDPSFADLEFMLRSVADDVSSQGPGARGGSAEPDTCFQCAIGGYSAPARGVRVMYRHILWRLI</sequence>
<evidence type="ECO:0000313" key="3">
    <source>
        <dbReference type="EMBL" id="KAJ5232267.1"/>
    </source>
</evidence>
<evidence type="ECO:0000259" key="2">
    <source>
        <dbReference type="Pfam" id="PF20994"/>
    </source>
</evidence>
<keyword evidence="4" id="KW-1185">Reference proteome</keyword>
<dbReference type="OrthoDB" id="5377952at2759"/>